<protein>
    <submittedName>
        <fullName evidence="1">Uncharacterized protein</fullName>
    </submittedName>
</protein>
<proteinExistence type="predicted"/>
<sequence length="75" mass="8315">MEIHSLYIWDRTQNLNKPNEGQCMLNTHAGRPTSGFGAENLQATLNGPSPSFGVKLPIMMSSNVHNQVFTNQETI</sequence>
<dbReference type="Proteomes" id="UP001054821">
    <property type="component" value="Chromosome 4"/>
</dbReference>
<name>A0AAD4Z7S9_PRUDU</name>
<evidence type="ECO:0000313" key="1">
    <source>
        <dbReference type="EMBL" id="KAI5335709.1"/>
    </source>
</evidence>
<organism evidence="1 2">
    <name type="scientific">Prunus dulcis</name>
    <name type="common">Almond</name>
    <name type="synonym">Amygdalus dulcis</name>
    <dbReference type="NCBI Taxonomy" id="3755"/>
    <lineage>
        <taxon>Eukaryota</taxon>
        <taxon>Viridiplantae</taxon>
        <taxon>Streptophyta</taxon>
        <taxon>Embryophyta</taxon>
        <taxon>Tracheophyta</taxon>
        <taxon>Spermatophyta</taxon>
        <taxon>Magnoliopsida</taxon>
        <taxon>eudicotyledons</taxon>
        <taxon>Gunneridae</taxon>
        <taxon>Pentapetalae</taxon>
        <taxon>rosids</taxon>
        <taxon>fabids</taxon>
        <taxon>Rosales</taxon>
        <taxon>Rosaceae</taxon>
        <taxon>Amygdaloideae</taxon>
        <taxon>Amygdaleae</taxon>
        <taxon>Prunus</taxon>
    </lineage>
</organism>
<evidence type="ECO:0000313" key="2">
    <source>
        <dbReference type="Proteomes" id="UP001054821"/>
    </source>
</evidence>
<comment type="caution">
    <text evidence="1">The sequence shown here is derived from an EMBL/GenBank/DDBJ whole genome shotgun (WGS) entry which is preliminary data.</text>
</comment>
<dbReference type="EMBL" id="JAJFAZ020000004">
    <property type="protein sequence ID" value="KAI5335709.1"/>
    <property type="molecule type" value="Genomic_DNA"/>
</dbReference>
<accession>A0AAD4Z7S9</accession>
<keyword evidence="2" id="KW-1185">Reference proteome</keyword>
<gene>
    <name evidence="1" type="ORF">L3X38_025843</name>
</gene>
<dbReference type="AlphaFoldDB" id="A0AAD4Z7S9"/>
<reference evidence="1 2" key="1">
    <citation type="journal article" date="2022" name="G3 (Bethesda)">
        <title>Whole-genome sequence and methylome profiling of the almond [Prunus dulcis (Mill.) D.A. Webb] cultivar 'Nonpareil'.</title>
        <authorList>
            <person name="D'Amico-Willman K.M."/>
            <person name="Ouma W.Z."/>
            <person name="Meulia T."/>
            <person name="Sideli G.M."/>
            <person name="Gradziel T.M."/>
            <person name="Fresnedo-Ramirez J."/>
        </authorList>
    </citation>
    <scope>NUCLEOTIDE SEQUENCE [LARGE SCALE GENOMIC DNA]</scope>
    <source>
        <strain evidence="1">Clone GOH B32 T37-40</strain>
    </source>
</reference>